<evidence type="ECO:0000313" key="2">
    <source>
        <dbReference type="EMBL" id="PIV31799.1"/>
    </source>
</evidence>
<feature type="transmembrane region" description="Helical" evidence="1">
    <location>
        <begin position="12"/>
        <end position="32"/>
    </location>
</feature>
<evidence type="ECO:0000313" key="3">
    <source>
        <dbReference type="Proteomes" id="UP000230595"/>
    </source>
</evidence>
<keyword evidence="1" id="KW-1133">Transmembrane helix</keyword>
<sequence>MIFFNVLKDKYLRVVFILSFLILFFLSLVSFVKLADISSPLIIHFDVYQGIDFFGGKMEIFGILFSAFVMILINFFLADFLYHRQRFLSYIFSFGSLWITILILISMGVIISIN</sequence>
<gene>
    <name evidence="2" type="ORF">COS33_01295</name>
</gene>
<reference evidence="3" key="1">
    <citation type="submission" date="2017-09" db="EMBL/GenBank/DDBJ databases">
        <title>Depth-based differentiation of microbial function through sediment-hosted aquifers and enrichment of novel symbionts in the deep terrestrial subsurface.</title>
        <authorList>
            <person name="Probst A.J."/>
            <person name="Ladd B."/>
            <person name="Jarett J.K."/>
            <person name="Geller-Mcgrath D.E."/>
            <person name="Sieber C.M.K."/>
            <person name="Emerson J.B."/>
            <person name="Anantharaman K."/>
            <person name="Thomas B.C."/>
            <person name="Malmstrom R."/>
            <person name="Stieglmeier M."/>
            <person name="Klingl A."/>
            <person name="Woyke T."/>
            <person name="Ryan C.M."/>
            <person name="Banfield J.F."/>
        </authorList>
    </citation>
    <scope>NUCLEOTIDE SEQUENCE [LARGE SCALE GENOMIC DNA]</scope>
</reference>
<accession>A0A2M7CQ53</accession>
<keyword evidence="1" id="KW-0812">Transmembrane</keyword>
<feature type="transmembrane region" description="Helical" evidence="1">
    <location>
        <begin position="60"/>
        <end position="78"/>
    </location>
</feature>
<organism evidence="2 3">
    <name type="scientific">Candidatus Wolfebacteria bacterium CG02_land_8_20_14_3_00_37_12</name>
    <dbReference type="NCBI Taxonomy" id="1975066"/>
    <lineage>
        <taxon>Bacteria</taxon>
        <taxon>Candidatus Wolfeibacteriota</taxon>
    </lineage>
</organism>
<name>A0A2M7CQ53_9BACT</name>
<evidence type="ECO:0000256" key="1">
    <source>
        <dbReference type="SAM" id="Phobius"/>
    </source>
</evidence>
<protein>
    <recommendedName>
        <fullName evidence="4">DUF1648 domain-containing protein</fullName>
    </recommendedName>
</protein>
<dbReference type="Proteomes" id="UP000230595">
    <property type="component" value="Unassembled WGS sequence"/>
</dbReference>
<evidence type="ECO:0008006" key="4">
    <source>
        <dbReference type="Google" id="ProtNLM"/>
    </source>
</evidence>
<feature type="transmembrane region" description="Helical" evidence="1">
    <location>
        <begin position="90"/>
        <end position="113"/>
    </location>
</feature>
<dbReference type="AlphaFoldDB" id="A0A2M7CQ53"/>
<comment type="caution">
    <text evidence="2">The sequence shown here is derived from an EMBL/GenBank/DDBJ whole genome shotgun (WGS) entry which is preliminary data.</text>
</comment>
<dbReference type="EMBL" id="PEUH01000028">
    <property type="protein sequence ID" value="PIV31799.1"/>
    <property type="molecule type" value="Genomic_DNA"/>
</dbReference>
<keyword evidence="1" id="KW-0472">Membrane</keyword>
<proteinExistence type="predicted"/>